<accession>A0ABP1GAJ4</accession>
<feature type="compositionally biased region" description="Low complexity" evidence="1">
    <location>
        <begin position="751"/>
        <end position="778"/>
    </location>
</feature>
<evidence type="ECO:0000313" key="3">
    <source>
        <dbReference type="Proteomes" id="UP001497392"/>
    </source>
</evidence>
<gene>
    <name evidence="2" type="primary">g10049</name>
    <name evidence="2" type="ORF">VP750_LOCUS9044</name>
</gene>
<protein>
    <submittedName>
        <fullName evidence="2">G10049 protein</fullName>
    </submittedName>
</protein>
<evidence type="ECO:0000256" key="1">
    <source>
        <dbReference type="SAM" id="MobiDB-lite"/>
    </source>
</evidence>
<feature type="compositionally biased region" description="Polar residues" evidence="1">
    <location>
        <begin position="814"/>
        <end position="825"/>
    </location>
</feature>
<dbReference type="EMBL" id="CAXHTA020000017">
    <property type="protein sequence ID" value="CAL5227138.1"/>
    <property type="molecule type" value="Genomic_DNA"/>
</dbReference>
<feature type="compositionally biased region" description="Low complexity" evidence="1">
    <location>
        <begin position="858"/>
        <end position="872"/>
    </location>
</feature>
<dbReference type="Proteomes" id="UP001497392">
    <property type="component" value="Unassembled WGS sequence"/>
</dbReference>
<reference evidence="2 3" key="1">
    <citation type="submission" date="2024-06" db="EMBL/GenBank/DDBJ databases">
        <authorList>
            <person name="Kraege A."/>
            <person name="Thomma B."/>
        </authorList>
    </citation>
    <scope>NUCLEOTIDE SEQUENCE [LARGE SCALE GENOMIC DNA]</scope>
</reference>
<evidence type="ECO:0000313" key="2">
    <source>
        <dbReference type="EMBL" id="CAL5227138.1"/>
    </source>
</evidence>
<feature type="compositionally biased region" description="Polar residues" evidence="1">
    <location>
        <begin position="779"/>
        <end position="796"/>
    </location>
</feature>
<sequence>MAHVKEVLTSNMPRISLFLQLLPDEGELPSLKQLAVPVTLRRQQRLQAIGKSLSLSVEPSETDKILMKLHDRVKILAQHGVGPKLRVLMLVTLHETMILLDFDSKQSGAASVTAGAASSFTACIDHILPGVLDGLLEHDNEDLTSVDALLRMVPPLERALESYRDRAKAANISLAQVVMLEAAVQGWPRCAPHCTFLPHLILTALAPGIATIRLPLMDSTPPAALVASRSTQVTPEQGRMPRRLAVVCLEACPSDVLTIFKEMLGTLDLTKEDPLLGKTLIEQEDRPKSPLTELFAGIGEELFCAVNSENVDMCPALISAAARHIWKFEAHEDGVSITQYVQKKVKDLGFKAGELPAHVGRAINDICARMQVDKSLVGFRDLHRDFLKAMHRKLCKGTTVQVWILKALAQLAELRINHHIAGTVVKAGDALLPGVVFIMLDPLVSKEQEINIAVTAIETAVLKAAIAATDLKRGLKAHLYDLAGYAGPRRGACHHDVTHLIAILADRIAVGMSETAACQETQREAWSRAWSPLDAHSPDMVLVMMSAYIVPVFPGRAAYATLQKELPGMPELEVFHAISKSELARAAKLVEQQIKAKRMHINMCIKTVMRGRTEGLNLSILALLEKFMSICAEDDVSSPRMKAVTQALPVLFYGMLECLSRLHRWPHGLDKGAKWLTQATQLVRNITAQLARDAGRLGRRPERHIHIVLTVPGLHAVDAELLAELFKDFWPALSREVNAAASGLTAKPSMEATSRSPSSTSAASSASAGEQPSAAQAATGSNRKAGQAQKLSQQGSDGAANAAADVMEGASGSIVESVSPGQSEPGQDAQEAAKPRAGLSEAKKAQKAEKRKAKKARQLAAKAQAHAAAQTAEVEGVVATEPGPTEAKGSTSKAGKLSSRSGCRKAAIGGPEH</sequence>
<name>A0ABP1GAJ4_9CHLO</name>
<feature type="compositionally biased region" description="Polar residues" evidence="1">
    <location>
        <begin position="888"/>
        <end position="901"/>
    </location>
</feature>
<proteinExistence type="predicted"/>
<organism evidence="2 3">
    <name type="scientific">Coccomyxa viridis</name>
    <dbReference type="NCBI Taxonomy" id="1274662"/>
    <lineage>
        <taxon>Eukaryota</taxon>
        <taxon>Viridiplantae</taxon>
        <taxon>Chlorophyta</taxon>
        <taxon>core chlorophytes</taxon>
        <taxon>Trebouxiophyceae</taxon>
        <taxon>Trebouxiophyceae incertae sedis</taxon>
        <taxon>Coccomyxaceae</taxon>
        <taxon>Coccomyxa</taxon>
    </lineage>
</organism>
<feature type="region of interest" description="Disordered" evidence="1">
    <location>
        <begin position="747"/>
        <end position="913"/>
    </location>
</feature>
<keyword evidence="3" id="KW-1185">Reference proteome</keyword>
<comment type="caution">
    <text evidence="2">The sequence shown here is derived from an EMBL/GenBank/DDBJ whole genome shotgun (WGS) entry which is preliminary data.</text>
</comment>